<dbReference type="OrthoDB" id="7065393at2"/>
<organism evidence="7 8">
    <name type="scientific">Salibacterium qingdaonense</name>
    <dbReference type="NCBI Taxonomy" id="266892"/>
    <lineage>
        <taxon>Bacteria</taxon>
        <taxon>Bacillati</taxon>
        <taxon>Bacillota</taxon>
        <taxon>Bacilli</taxon>
        <taxon>Bacillales</taxon>
        <taxon>Bacillaceae</taxon>
    </lineage>
</organism>
<accession>A0A1I4LB98</accession>
<sequence>MNKTAVVIVSHSEKIAEGLNDLVSQTKQPDVHVFSAGGTEDGEIGTSADNIQHALQQADNEAGTLVFYDIGSALMNAELALDMLPDLKGKVEIVNAPIVEGAYVAVVEAGMGKSLEDITASVRRQQFVE</sequence>
<comment type="subunit">
    <text evidence="5">Homodimer. The dihydroxyacetone kinase complex is composed of a homodimer of DhaM, a homodimer of DhaK and the subunit DhaL.</text>
</comment>
<evidence type="ECO:0000256" key="4">
    <source>
        <dbReference type="ARBA" id="ARBA00022679"/>
    </source>
</evidence>
<dbReference type="AlphaFoldDB" id="A0A1I4LB98"/>
<dbReference type="PANTHER" id="PTHR38594">
    <property type="entry name" value="PEP-DEPENDENT DIHYDROXYACETONE KINASE, PHOSPHORYL DONOR SUBUNIT DHAM"/>
    <property type="match status" value="1"/>
</dbReference>
<comment type="function">
    <text evidence="2">Component of the dihydroxyacetone kinase complex, which is responsible for the phosphoenolpyruvate (PEP)-dependent phosphorylation of dihydroxyacetone. DhaM serves as the phosphoryl donor. Is phosphorylated by phosphoenolpyruvate in an EI- and HPr-dependent reaction, and a phosphorelay system on histidine residues finally leads to phosphoryl transfer to DhaL and dihydroxyacetone.</text>
</comment>
<dbReference type="EC" id="2.7.1.121" evidence="3"/>
<dbReference type="InterPro" id="IPR036662">
    <property type="entry name" value="PTS_EIIA_man-typ_sf"/>
</dbReference>
<dbReference type="InterPro" id="IPR004701">
    <property type="entry name" value="PTS_EIIA_man-typ"/>
</dbReference>
<dbReference type="GO" id="GO:0047324">
    <property type="term" value="F:phosphoenolpyruvate-glycerone phosphotransferase activity"/>
    <property type="evidence" value="ECO:0007669"/>
    <property type="project" value="UniProtKB-EC"/>
</dbReference>
<evidence type="ECO:0000313" key="8">
    <source>
        <dbReference type="Proteomes" id="UP000199668"/>
    </source>
</evidence>
<dbReference type="GO" id="GO:0019563">
    <property type="term" value="P:glycerol catabolic process"/>
    <property type="evidence" value="ECO:0007669"/>
    <property type="project" value="InterPro"/>
</dbReference>
<dbReference type="InterPro" id="IPR012844">
    <property type="entry name" value="DhaM_N"/>
</dbReference>
<dbReference type="PROSITE" id="PS51096">
    <property type="entry name" value="PTS_EIIA_TYPE_4"/>
    <property type="match status" value="1"/>
</dbReference>
<keyword evidence="4" id="KW-0808">Transferase</keyword>
<evidence type="ECO:0000256" key="3">
    <source>
        <dbReference type="ARBA" id="ARBA00012095"/>
    </source>
</evidence>
<keyword evidence="7" id="KW-0418">Kinase</keyword>
<name>A0A1I4LB98_9BACI</name>
<dbReference type="PANTHER" id="PTHR38594:SF1">
    <property type="entry name" value="PEP-DEPENDENT DIHYDROXYACETONE KINASE, PHOSPHORYL DONOR SUBUNIT DHAM"/>
    <property type="match status" value="1"/>
</dbReference>
<reference evidence="7 8" key="1">
    <citation type="submission" date="2016-10" db="EMBL/GenBank/DDBJ databases">
        <authorList>
            <person name="de Groot N.N."/>
        </authorList>
    </citation>
    <scope>NUCLEOTIDE SEQUENCE [LARGE SCALE GENOMIC DNA]</scope>
    <source>
        <strain evidence="7 8">CGMCC 1.6134</strain>
    </source>
</reference>
<dbReference type="Pfam" id="PF03610">
    <property type="entry name" value="EIIA-man"/>
    <property type="match status" value="1"/>
</dbReference>
<dbReference type="InterPro" id="IPR039643">
    <property type="entry name" value="DhaM"/>
</dbReference>
<evidence type="ECO:0000256" key="2">
    <source>
        <dbReference type="ARBA" id="ARBA00002788"/>
    </source>
</evidence>
<dbReference type="Gene3D" id="3.40.50.510">
    <property type="entry name" value="Phosphotransferase system, mannose-type IIA component"/>
    <property type="match status" value="1"/>
</dbReference>
<proteinExistence type="predicted"/>
<gene>
    <name evidence="7" type="ORF">SAMN04488054_10774</name>
</gene>
<dbReference type="RefSeq" id="WP_090926494.1">
    <property type="nucleotide sequence ID" value="NZ_FOTY01000007.1"/>
</dbReference>
<protein>
    <recommendedName>
        <fullName evidence="3">phosphoenolpyruvate--glycerone phosphotransferase</fullName>
        <ecNumber evidence="3">2.7.1.121</ecNumber>
    </recommendedName>
</protein>
<dbReference type="GO" id="GO:0016020">
    <property type="term" value="C:membrane"/>
    <property type="evidence" value="ECO:0007669"/>
    <property type="project" value="InterPro"/>
</dbReference>
<dbReference type="GO" id="GO:0009401">
    <property type="term" value="P:phosphoenolpyruvate-dependent sugar phosphotransferase system"/>
    <property type="evidence" value="ECO:0007669"/>
    <property type="project" value="InterPro"/>
</dbReference>
<dbReference type="SUPFAM" id="SSF53062">
    <property type="entry name" value="PTS system fructose IIA component-like"/>
    <property type="match status" value="1"/>
</dbReference>
<evidence type="ECO:0000313" key="7">
    <source>
        <dbReference type="EMBL" id="SFL88284.1"/>
    </source>
</evidence>
<evidence type="ECO:0000256" key="5">
    <source>
        <dbReference type="ARBA" id="ARBA00046577"/>
    </source>
</evidence>
<dbReference type="NCBIfam" id="TIGR02364">
    <property type="entry name" value="dha_pts"/>
    <property type="match status" value="1"/>
</dbReference>
<dbReference type="Proteomes" id="UP000199668">
    <property type="component" value="Unassembled WGS sequence"/>
</dbReference>
<dbReference type="STRING" id="266892.SAMN04488054_10774"/>
<evidence type="ECO:0000259" key="6">
    <source>
        <dbReference type="PROSITE" id="PS51096"/>
    </source>
</evidence>
<keyword evidence="8" id="KW-1185">Reference proteome</keyword>
<feature type="domain" description="PTS EIIA type-4" evidence="6">
    <location>
        <begin position="3"/>
        <end position="129"/>
    </location>
</feature>
<comment type="catalytic activity">
    <reaction evidence="1">
        <text>dihydroxyacetone + phosphoenolpyruvate = dihydroxyacetone phosphate + pyruvate</text>
        <dbReference type="Rhea" id="RHEA:18381"/>
        <dbReference type="ChEBI" id="CHEBI:15361"/>
        <dbReference type="ChEBI" id="CHEBI:16016"/>
        <dbReference type="ChEBI" id="CHEBI:57642"/>
        <dbReference type="ChEBI" id="CHEBI:58702"/>
        <dbReference type="EC" id="2.7.1.121"/>
    </reaction>
</comment>
<evidence type="ECO:0000256" key="1">
    <source>
        <dbReference type="ARBA" id="ARBA00001113"/>
    </source>
</evidence>
<dbReference type="EMBL" id="FOTY01000007">
    <property type="protein sequence ID" value="SFL88284.1"/>
    <property type="molecule type" value="Genomic_DNA"/>
</dbReference>